<keyword evidence="7" id="KW-0653">Protein transport</keyword>
<dbReference type="Gene3D" id="3.30.420.270">
    <property type="match status" value="1"/>
</dbReference>
<dbReference type="InterPro" id="IPR003400">
    <property type="entry name" value="ExbD"/>
</dbReference>
<dbReference type="GO" id="GO:0015031">
    <property type="term" value="P:protein transport"/>
    <property type="evidence" value="ECO:0007669"/>
    <property type="project" value="UniProtKB-KW"/>
</dbReference>
<dbReference type="OrthoDB" id="9798629at2"/>
<accession>W6TV09</accession>
<comment type="subcellular location">
    <subcellularLocation>
        <location evidence="1">Cell membrane</location>
        <topology evidence="1">Single-pass membrane protein</topology>
    </subcellularLocation>
    <subcellularLocation>
        <location evidence="7">Cell membrane</location>
        <topology evidence="7">Single-pass type II membrane protein</topology>
    </subcellularLocation>
</comment>
<dbReference type="eggNOG" id="COG0848">
    <property type="taxonomic scope" value="Bacteria"/>
</dbReference>
<evidence type="ECO:0000256" key="1">
    <source>
        <dbReference type="ARBA" id="ARBA00004162"/>
    </source>
</evidence>
<name>W6TV09_HOLOB</name>
<evidence type="ECO:0000256" key="5">
    <source>
        <dbReference type="ARBA" id="ARBA00022989"/>
    </source>
</evidence>
<gene>
    <name evidence="9" type="ORF">P618_200190</name>
</gene>
<evidence type="ECO:0000313" key="9">
    <source>
        <dbReference type="EMBL" id="ETZ07607.1"/>
    </source>
</evidence>
<dbReference type="AlphaFoldDB" id="W6TV09"/>
<dbReference type="Pfam" id="PF02472">
    <property type="entry name" value="ExbD"/>
    <property type="match status" value="1"/>
</dbReference>
<proteinExistence type="inferred from homology"/>
<protein>
    <submittedName>
        <fullName evidence="9">Protein TolR</fullName>
    </submittedName>
</protein>
<dbReference type="STRING" id="1399147.P618_200190"/>
<evidence type="ECO:0000256" key="6">
    <source>
        <dbReference type="ARBA" id="ARBA00023136"/>
    </source>
</evidence>
<keyword evidence="3" id="KW-1003">Cell membrane</keyword>
<dbReference type="RefSeq" id="WP_021827930.1">
    <property type="nucleotide sequence ID" value="NZ_AWTR02000024.1"/>
</dbReference>
<evidence type="ECO:0000256" key="3">
    <source>
        <dbReference type="ARBA" id="ARBA00022475"/>
    </source>
</evidence>
<organism evidence="9 10">
    <name type="scientific">Holospora obtusa F1</name>
    <dbReference type="NCBI Taxonomy" id="1399147"/>
    <lineage>
        <taxon>Bacteria</taxon>
        <taxon>Pseudomonadati</taxon>
        <taxon>Pseudomonadota</taxon>
        <taxon>Alphaproteobacteria</taxon>
        <taxon>Holosporales</taxon>
        <taxon>Holosporaceae</taxon>
        <taxon>Holospora</taxon>
    </lineage>
</organism>
<keyword evidence="7" id="KW-0813">Transport</keyword>
<dbReference type="PANTHER" id="PTHR30558">
    <property type="entry name" value="EXBD MEMBRANE COMPONENT OF PMF-DRIVEN MACROMOLECULE IMPORT SYSTEM"/>
    <property type="match status" value="1"/>
</dbReference>
<keyword evidence="5 8" id="KW-1133">Transmembrane helix</keyword>
<dbReference type="PANTHER" id="PTHR30558:SF7">
    <property type="entry name" value="TOL-PAL SYSTEM PROTEIN TOLR"/>
    <property type="match status" value="1"/>
</dbReference>
<dbReference type="EMBL" id="AWTR02000024">
    <property type="protein sequence ID" value="ETZ07607.1"/>
    <property type="molecule type" value="Genomic_DNA"/>
</dbReference>
<dbReference type="GO" id="GO:0022857">
    <property type="term" value="F:transmembrane transporter activity"/>
    <property type="evidence" value="ECO:0007669"/>
    <property type="project" value="InterPro"/>
</dbReference>
<keyword evidence="4 7" id="KW-0812">Transmembrane</keyword>
<keyword evidence="6 8" id="KW-0472">Membrane</keyword>
<evidence type="ECO:0000313" key="10">
    <source>
        <dbReference type="Proteomes" id="UP000019112"/>
    </source>
</evidence>
<evidence type="ECO:0000256" key="7">
    <source>
        <dbReference type="RuleBase" id="RU003879"/>
    </source>
</evidence>
<feature type="transmembrane region" description="Helical" evidence="8">
    <location>
        <begin position="21"/>
        <end position="39"/>
    </location>
</feature>
<dbReference type="Proteomes" id="UP000019112">
    <property type="component" value="Unassembled WGS sequence"/>
</dbReference>
<evidence type="ECO:0000256" key="2">
    <source>
        <dbReference type="ARBA" id="ARBA00005811"/>
    </source>
</evidence>
<reference evidence="9 10" key="1">
    <citation type="journal article" date="2014" name="FEMS Microbiol. Lett.">
        <title>Draft genome sequences of three Holospora species (Holospora obtusa, Holospora undulata, and Holospora elegans), endonuclear symbiotic bacteria of the ciliate Paramecium caudatum.</title>
        <authorList>
            <person name="Dohra H."/>
            <person name="Tanaka K."/>
            <person name="Suzuki T."/>
            <person name="Fujishima M."/>
            <person name="Suzuki H."/>
        </authorList>
    </citation>
    <scope>NUCLEOTIDE SEQUENCE [LARGE SCALE GENOMIC DNA]</scope>
    <source>
        <strain evidence="9 10">F1</strain>
    </source>
</reference>
<comment type="caution">
    <text evidence="9">The sequence shown here is derived from an EMBL/GenBank/DDBJ whole genome shotgun (WGS) entry which is preliminary data.</text>
</comment>
<dbReference type="GO" id="GO:0005886">
    <property type="term" value="C:plasma membrane"/>
    <property type="evidence" value="ECO:0007669"/>
    <property type="project" value="UniProtKB-SubCell"/>
</dbReference>
<sequence>MKLNRHKRQIKSHSEINVTPLVDVMLVLLVIFIVTTPLMHSNVCINLPKGGPGIAKKNQSIPLTIAIHKDGGFWFQDKQISINELLERLKILDPDHQETIYIEADKSLLYEHLVQLMIQLSQSGFTKLMLVTEAQEKNILKKKRSRRKK</sequence>
<evidence type="ECO:0000256" key="8">
    <source>
        <dbReference type="SAM" id="Phobius"/>
    </source>
</evidence>
<evidence type="ECO:0000256" key="4">
    <source>
        <dbReference type="ARBA" id="ARBA00022692"/>
    </source>
</evidence>
<keyword evidence="10" id="KW-1185">Reference proteome</keyword>
<comment type="similarity">
    <text evidence="2 7">Belongs to the ExbD/TolR family.</text>
</comment>